<feature type="coiled-coil region" evidence="12">
    <location>
        <begin position="1630"/>
        <end position="1663"/>
    </location>
</feature>
<feature type="compositionally biased region" description="Low complexity" evidence="13">
    <location>
        <begin position="908"/>
        <end position="934"/>
    </location>
</feature>
<keyword evidence="10 14" id="KW-0472">Membrane</keyword>
<feature type="region of interest" description="Disordered" evidence="13">
    <location>
        <begin position="1041"/>
        <end position="1088"/>
    </location>
</feature>
<dbReference type="Pfam" id="PF00027">
    <property type="entry name" value="cNMP_binding"/>
    <property type="match status" value="1"/>
</dbReference>
<feature type="compositionally biased region" description="Polar residues" evidence="13">
    <location>
        <begin position="1220"/>
        <end position="1234"/>
    </location>
</feature>
<feature type="compositionally biased region" description="Gly residues" evidence="13">
    <location>
        <begin position="603"/>
        <end position="614"/>
    </location>
</feature>
<feature type="compositionally biased region" description="Polar residues" evidence="13">
    <location>
        <begin position="1312"/>
        <end position="1324"/>
    </location>
</feature>
<comment type="subcellular location">
    <subcellularLocation>
        <location evidence="1">Membrane</location>
        <topology evidence="1">Multi-pass membrane protein</topology>
    </subcellularLocation>
</comment>
<feature type="region of interest" description="Disordered" evidence="13">
    <location>
        <begin position="671"/>
        <end position="721"/>
    </location>
</feature>
<dbReference type="InterPro" id="IPR050818">
    <property type="entry name" value="KCNH_animal-type"/>
</dbReference>
<dbReference type="PRINTS" id="PR01463">
    <property type="entry name" value="EAGCHANLFMLY"/>
</dbReference>
<feature type="region of interest" description="Disordered" evidence="13">
    <location>
        <begin position="449"/>
        <end position="658"/>
    </location>
</feature>
<dbReference type="InterPro" id="IPR018490">
    <property type="entry name" value="cNMP-bd_dom_sf"/>
</dbReference>
<dbReference type="PROSITE" id="PS50042">
    <property type="entry name" value="CNMP_BINDING_3"/>
    <property type="match status" value="1"/>
</dbReference>
<feature type="compositionally biased region" description="Polar residues" evidence="13">
    <location>
        <begin position="1850"/>
        <end position="1859"/>
    </location>
</feature>
<feature type="region of interest" description="Disordered" evidence="13">
    <location>
        <begin position="1800"/>
        <end position="1925"/>
    </location>
</feature>
<feature type="region of interest" description="Disordered" evidence="13">
    <location>
        <begin position="775"/>
        <end position="1026"/>
    </location>
</feature>
<keyword evidence="4 14" id="KW-0812">Transmembrane</keyword>
<dbReference type="SUPFAM" id="SSF51206">
    <property type="entry name" value="cAMP-binding domain-like"/>
    <property type="match status" value="1"/>
</dbReference>
<feature type="transmembrane region" description="Helical" evidence="14">
    <location>
        <begin position="232"/>
        <end position="257"/>
    </location>
</feature>
<feature type="compositionally biased region" description="Gly residues" evidence="13">
    <location>
        <begin position="1752"/>
        <end position="1762"/>
    </location>
</feature>
<evidence type="ECO:0000256" key="5">
    <source>
        <dbReference type="ARBA" id="ARBA00022826"/>
    </source>
</evidence>
<feature type="region of interest" description="Disordered" evidence="13">
    <location>
        <begin position="1217"/>
        <end position="1384"/>
    </location>
</feature>
<dbReference type="SUPFAM" id="SSF81324">
    <property type="entry name" value="Voltage-gated potassium channels"/>
    <property type="match status" value="1"/>
</dbReference>
<keyword evidence="9" id="KW-0406">Ion transport</keyword>
<feature type="compositionally biased region" description="Polar residues" evidence="13">
    <location>
        <begin position="818"/>
        <end position="835"/>
    </location>
</feature>
<feature type="region of interest" description="Disordered" evidence="13">
    <location>
        <begin position="1107"/>
        <end position="1193"/>
    </location>
</feature>
<comment type="caution">
    <text evidence="16">The sequence shown here is derived from an EMBL/GenBank/DDBJ whole genome shotgun (WGS) entry which is preliminary data.</text>
</comment>
<feature type="compositionally biased region" description="Polar residues" evidence="13">
    <location>
        <begin position="1491"/>
        <end position="1543"/>
    </location>
</feature>
<feature type="compositionally biased region" description="Low complexity" evidence="13">
    <location>
        <begin position="1878"/>
        <end position="1898"/>
    </location>
</feature>
<keyword evidence="3" id="KW-0633">Potassium transport</keyword>
<evidence type="ECO:0000256" key="9">
    <source>
        <dbReference type="ARBA" id="ARBA00023065"/>
    </source>
</evidence>
<feature type="transmembrane region" description="Helical" evidence="14">
    <location>
        <begin position="154"/>
        <end position="178"/>
    </location>
</feature>
<dbReference type="InterPro" id="IPR003938">
    <property type="entry name" value="K_chnl_volt-dep_EAG/ELK/ERG"/>
</dbReference>
<dbReference type="Gene3D" id="2.60.120.10">
    <property type="entry name" value="Jelly Rolls"/>
    <property type="match status" value="1"/>
</dbReference>
<evidence type="ECO:0000256" key="1">
    <source>
        <dbReference type="ARBA" id="ARBA00004141"/>
    </source>
</evidence>
<feature type="compositionally biased region" description="Polar residues" evidence="13">
    <location>
        <begin position="1280"/>
        <end position="1289"/>
    </location>
</feature>
<dbReference type="InterPro" id="IPR005821">
    <property type="entry name" value="Ion_trans_dom"/>
</dbReference>
<feature type="compositionally biased region" description="Basic and acidic residues" evidence="13">
    <location>
        <begin position="1419"/>
        <end position="1440"/>
    </location>
</feature>
<evidence type="ECO:0000256" key="11">
    <source>
        <dbReference type="ARBA" id="ARBA00023303"/>
    </source>
</evidence>
<evidence type="ECO:0000313" key="16">
    <source>
        <dbReference type="EMBL" id="KAF5834313.1"/>
    </source>
</evidence>
<keyword evidence="6" id="KW-0851">Voltage-gated channel</keyword>
<evidence type="ECO:0000256" key="8">
    <source>
        <dbReference type="ARBA" id="ARBA00022989"/>
    </source>
</evidence>
<proteinExistence type="predicted"/>
<dbReference type="InterPro" id="IPR000595">
    <property type="entry name" value="cNMP-bd_dom"/>
</dbReference>
<gene>
    <name evidence="16" type="ORF">DUNSADRAFT_9056</name>
</gene>
<evidence type="ECO:0000256" key="10">
    <source>
        <dbReference type="ARBA" id="ARBA00023136"/>
    </source>
</evidence>
<feature type="compositionally biased region" description="Low complexity" evidence="13">
    <location>
        <begin position="696"/>
        <end position="719"/>
    </location>
</feature>
<accession>A0ABQ7GI84</accession>
<evidence type="ECO:0000313" key="17">
    <source>
        <dbReference type="Proteomes" id="UP000815325"/>
    </source>
</evidence>
<evidence type="ECO:0000256" key="3">
    <source>
        <dbReference type="ARBA" id="ARBA00022538"/>
    </source>
</evidence>
<feature type="compositionally biased region" description="Low complexity" evidence="13">
    <location>
        <begin position="1371"/>
        <end position="1383"/>
    </location>
</feature>
<evidence type="ECO:0000259" key="15">
    <source>
        <dbReference type="PROSITE" id="PS50042"/>
    </source>
</evidence>
<evidence type="ECO:0000256" key="4">
    <source>
        <dbReference type="ARBA" id="ARBA00022692"/>
    </source>
</evidence>
<feature type="transmembrane region" description="Helical" evidence="14">
    <location>
        <begin position="204"/>
        <end position="220"/>
    </location>
</feature>
<evidence type="ECO:0000256" key="7">
    <source>
        <dbReference type="ARBA" id="ARBA00022958"/>
    </source>
</evidence>
<feature type="compositionally biased region" description="Pro residues" evidence="13">
    <location>
        <begin position="1068"/>
        <end position="1084"/>
    </location>
</feature>
<feature type="region of interest" description="Disordered" evidence="13">
    <location>
        <begin position="1400"/>
        <end position="1556"/>
    </location>
</feature>
<keyword evidence="5" id="KW-0631">Potassium channel</keyword>
<dbReference type="EMBL" id="MU069764">
    <property type="protein sequence ID" value="KAF5834313.1"/>
    <property type="molecule type" value="Genomic_DNA"/>
</dbReference>
<feature type="compositionally biased region" description="Basic and acidic residues" evidence="13">
    <location>
        <begin position="630"/>
        <end position="640"/>
    </location>
</feature>
<feature type="compositionally biased region" description="Basic and acidic residues" evidence="13">
    <location>
        <begin position="449"/>
        <end position="463"/>
    </location>
</feature>
<keyword evidence="12" id="KW-0175">Coiled coil</keyword>
<dbReference type="PANTHER" id="PTHR10217:SF435">
    <property type="entry name" value="POTASSIUM VOLTAGE-GATED CHANNEL PROTEIN EAG"/>
    <property type="match status" value="1"/>
</dbReference>
<evidence type="ECO:0000256" key="12">
    <source>
        <dbReference type="SAM" id="Coils"/>
    </source>
</evidence>
<feature type="compositionally biased region" description="Basic and acidic residues" evidence="13">
    <location>
        <begin position="958"/>
        <end position="971"/>
    </location>
</feature>
<feature type="compositionally biased region" description="Low complexity" evidence="13">
    <location>
        <begin position="1580"/>
        <end position="1594"/>
    </location>
</feature>
<keyword evidence="17" id="KW-1185">Reference proteome</keyword>
<sequence length="1925" mass="205764">MGAMNWLNNVLPVFNPHTPGRRAWDIIVMAVVLYNAWSVPMEVSFGLPGDPAIEAVSVAVDVIFGADILTNFRTAYVDKTGHLVKDTDRIALEYMKFWFWIDLFATIPYEEIVIAAAGNLSGDEVNALGFLRTPRLLRLGRIFRTLDRLKAANAVRVASLMGAMILLAHWLACIWYMLFKFTTFVGFEEWSISMEGTLDEDNNVSVYIASYYQSFLLLLGEDLPAFNNVERVYMICILLGGAVLYSAVVSQMAVLVASMDLVGMRHRLRQGTTLDVLSYIGLNKENRRRVEEYFNYITHYSHPAGEGIAFLNELPKPLFEEVTGHAYRKHLQRVPLFFDLEEAFLMNLSLRMRMIMFIPKETIFRAGDLGLEMYIICKGSVAVIGRHNHMLGLLTVGQHFGEIALFTEAKRTANCVSMSNLDLCVLSAFDFKAVLKDFPHSAKTLKEISKLRHRQQSLDDPRDGSTSGSRAEGPPADVSSDDDDASPASSPRKRTGVRAGRGISGAAEDSGTVGLVGADSVQELAGGGPGIRKGGKRGSTGSSGDGGPPTRMGGVIDKEATVGFQSDEEEDRPAPVKSVPLRQKPSLLGPESTKAPIQRKSSGGLGGDAGGREGFGQAHKRSSWHAGLPEGHHQGADGLRKANTRTSLMSAESGAPYPHQHQEVLEGGVGAEQVPQGPFCSLPRRKKGTHATGDVTGSMKSTKSSASGKSGKSSRTGQSALHRRLEIMRAGALETAEAEEMPFVPKPRTIHRRQSAAVCFQGAQGVDLDDLYDDEEQRTTTDEFPPRLTPQEHSSEAHNARASPHQSPSRPRAPAPLTLSSPEPHSRHSFSTPTAHTALDGVRGSGGQQPRSTPPAAPSATHNYEMQGRARPDDDSAGPTPSQDTPSSDQRSARMNGWPIGEGREHAASSLLASGPPATTTTTTSRLAASSTRPQDMASTRQPPRLISESGSPTQQHLDSHPQRDHYEQQRQRNASVAVEQDREVMPPPLPPIPPHPAPPPAPSSAAAQPPLPLHEQQLQHQHHYPQQQIFNTSTSEATISGFSPLAGAPFSHPNPPSHVPHTSNPIAPTPSPFAHQPPLPPHAPRISQVTPRGTHTITAAHTNVMDSNSKHESARPVPSGSIKVPPGVSPRAAMFSPRGPKNSVMSPRGASPRWRPEPTTTEPGILGEGHTHTHFRSIPSKNGSRTLLASPRGNPPSAFGAISAAVPWGVSGTGFHAHGSTSRNNLQRHSSTGVQGGTGRDHAPPKPRASFNRSSMHRHKSTDVQGGTGGDHAPPKPRTSFNWSSMQRRGSADVPGDISGEPAALKPRGSGNRSSMQRLSSTGSRGGIGGESLPRTRGSSFRYSMGGESTRLPRGSSLRVDLPNRNSTDAPGLAADAAAENATNTWRMESLLARRHRASSENVAADTAAGVVIARNRGSAEDGPMRDSTTEGQSRKGGDADAQVTTAQGPQTGAQGKEGAGLPVSASHPFQHSSGRRIRRKSVLPGSVNAPPSQSLSLRASNPLQQESSNDASKHNSSPTPTHGSNPQIYFSEGQEGSTRGTRGSLPVLKGSQGRQGSMVMAAADIASKLFGGRGIQGAGQKEQQQSQEQNEQPGDDHEQQHYHHHQHKPLQYEQTLSASSAVACPKLMAKLKAAEQELERRREVDKEVAALRAELEGMHKTAESDKPLRVMLYKQGLDARMASMQGQILRLEASSNMTSHGLLGKTLEDENVLPAPKPQQMRPKSASRRQRGAQGSGSFPPKSGHDNNGSGKGSGQGSGSFQGQYGSLNMQYDVGKGQHGSGTYPEGIVQEHQEMGRAEPFGGRGSHSGGDTQNGQEDPGERAIHRSGSRGNRPGSGPGLGMLGRSITRGNNNSKRLNTARAPTRSILKQPSAMPAEGQAAKAEEQSAAAAAAAAARPIKRMTSRGGGTSTGSGSFQKEGGQV</sequence>
<keyword evidence="7" id="KW-0630">Potassium</keyword>
<organism evidence="16 17">
    <name type="scientific">Dunaliella salina</name>
    <name type="common">Green alga</name>
    <name type="synonym">Protococcus salinus</name>
    <dbReference type="NCBI Taxonomy" id="3046"/>
    <lineage>
        <taxon>Eukaryota</taxon>
        <taxon>Viridiplantae</taxon>
        <taxon>Chlorophyta</taxon>
        <taxon>core chlorophytes</taxon>
        <taxon>Chlorophyceae</taxon>
        <taxon>CS clade</taxon>
        <taxon>Chlamydomonadales</taxon>
        <taxon>Dunaliellaceae</taxon>
        <taxon>Dunaliella</taxon>
    </lineage>
</organism>
<evidence type="ECO:0000256" key="14">
    <source>
        <dbReference type="SAM" id="Phobius"/>
    </source>
</evidence>
<reference evidence="16" key="1">
    <citation type="submission" date="2017-08" db="EMBL/GenBank/DDBJ databases">
        <authorList>
            <person name="Polle J.E."/>
            <person name="Barry K."/>
            <person name="Cushman J."/>
            <person name="Schmutz J."/>
            <person name="Tran D."/>
            <person name="Hathwaick L.T."/>
            <person name="Yim W.C."/>
            <person name="Jenkins J."/>
            <person name="Mckie-Krisberg Z.M."/>
            <person name="Prochnik S."/>
            <person name="Lindquist E."/>
            <person name="Dockter R.B."/>
            <person name="Adam C."/>
            <person name="Molina H."/>
            <person name="Bunkerborg J."/>
            <person name="Jin E."/>
            <person name="Buchheim M."/>
            <person name="Magnuson J."/>
        </authorList>
    </citation>
    <scope>NUCLEOTIDE SEQUENCE</scope>
    <source>
        <strain evidence="16">CCAP 19/18</strain>
    </source>
</reference>
<evidence type="ECO:0000256" key="13">
    <source>
        <dbReference type="SAM" id="MobiDB-lite"/>
    </source>
</evidence>
<feature type="region of interest" description="Disordered" evidence="13">
    <location>
        <begin position="1709"/>
        <end position="1787"/>
    </location>
</feature>
<dbReference type="Gene3D" id="1.10.287.70">
    <property type="match status" value="1"/>
</dbReference>
<evidence type="ECO:0000256" key="2">
    <source>
        <dbReference type="ARBA" id="ARBA00022448"/>
    </source>
</evidence>
<dbReference type="InterPro" id="IPR014710">
    <property type="entry name" value="RmlC-like_jellyroll"/>
</dbReference>
<feature type="region of interest" description="Disordered" evidence="13">
    <location>
        <begin position="1575"/>
        <end position="1612"/>
    </location>
</feature>
<keyword evidence="8 14" id="KW-1133">Transmembrane helix</keyword>
<protein>
    <recommendedName>
        <fullName evidence="15">Cyclic nucleotide-binding domain-containing protein</fullName>
    </recommendedName>
</protein>
<keyword evidence="2" id="KW-0813">Transport</keyword>
<dbReference type="PANTHER" id="PTHR10217">
    <property type="entry name" value="VOLTAGE AND LIGAND GATED POTASSIUM CHANNEL"/>
    <property type="match status" value="1"/>
</dbReference>
<keyword evidence="11" id="KW-0407">Ion channel</keyword>
<feature type="compositionally biased region" description="Gly residues" evidence="13">
    <location>
        <begin position="525"/>
        <end position="547"/>
    </location>
</feature>
<dbReference type="CDD" id="cd00038">
    <property type="entry name" value="CAP_ED"/>
    <property type="match status" value="1"/>
</dbReference>
<dbReference type="Proteomes" id="UP000815325">
    <property type="component" value="Unassembled WGS sequence"/>
</dbReference>
<dbReference type="SMART" id="SM00100">
    <property type="entry name" value="cNMP"/>
    <property type="match status" value="1"/>
</dbReference>
<name>A0ABQ7GI84_DUNSA</name>
<evidence type="ECO:0000256" key="6">
    <source>
        <dbReference type="ARBA" id="ARBA00022882"/>
    </source>
</evidence>
<dbReference type="Pfam" id="PF00520">
    <property type="entry name" value="Ion_trans"/>
    <property type="match status" value="1"/>
</dbReference>
<feature type="compositionally biased region" description="Polar residues" evidence="13">
    <location>
        <begin position="1444"/>
        <end position="1455"/>
    </location>
</feature>
<feature type="compositionally biased region" description="Polar residues" evidence="13">
    <location>
        <begin position="879"/>
        <end position="890"/>
    </location>
</feature>
<feature type="compositionally biased region" description="Pro residues" evidence="13">
    <location>
        <begin position="986"/>
        <end position="1003"/>
    </location>
</feature>
<feature type="domain" description="Cyclic nucleotide-binding" evidence="15">
    <location>
        <begin position="336"/>
        <end position="435"/>
    </location>
</feature>
<feature type="compositionally biased region" description="Low complexity" evidence="13">
    <location>
        <begin position="1004"/>
        <end position="1026"/>
    </location>
</feature>